<sequence length="289" mass="32662">MARLPGNEPLVAASGRELHTLREINGLGQAERDRIYAGLIPPRLFELLGMSHETLRGSDGLGRVRIIAPEGIGLVRIEVRARPDDRDTVFFLELADTPYRQMELAFCIIADPHAPRFDVDRDAEGRSNYFASQGRNVPEEIRAMAAGLFPNQTRHGLNLFGEFFPRFERFVDALGVEMIAAEPLTYDNAIRYEKYGFDYVTGKRLMLEIDREFRPGGILHQRLDGSTPFRLPGAERTVRGRSWAIHDGIMDEPWDDVRIYKMIGIHAGVDTFPDRQNDPAGETRGGVRL</sequence>
<dbReference type="RefSeq" id="WP_039645584.1">
    <property type="nucleotide sequence ID" value="NZ_JXBL01000001.1"/>
</dbReference>
<name>A0A0C1QPY4_9BACT</name>
<evidence type="ECO:0000313" key="2">
    <source>
        <dbReference type="Proteomes" id="UP000031433"/>
    </source>
</evidence>
<keyword evidence="2" id="KW-1185">Reference proteome</keyword>
<evidence type="ECO:0000313" key="1">
    <source>
        <dbReference type="EMBL" id="KIE42742.1"/>
    </source>
</evidence>
<proteinExistence type="predicted"/>
<organism evidence="1 2">
    <name type="scientific">Geobacter soli</name>
    <dbReference type="NCBI Taxonomy" id="1510391"/>
    <lineage>
        <taxon>Bacteria</taxon>
        <taxon>Pseudomonadati</taxon>
        <taxon>Thermodesulfobacteriota</taxon>
        <taxon>Desulfuromonadia</taxon>
        <taxon>Geobacterales</taxon>
        <taxon>Geobacteraceae</taxon>
        <taxon>Geobacter</taxon>
    </lineage>
</organism>
<dbReference type="AlphaFoldDB" id="A0A0C1QPY4"/>
<dbReference type="Proteomes" id="UP000031433">
    <property type="component" value="Unassembled WGS sequence"/>
</dbReference>
<gene>
    <name evidence="1" type="ORF">SE37_08900</name>
</gene>
<dbReference type="EMBL" id="JXBL01000001">
    <property type="protein sequence ID" value="KIE42742.1"/>
    <property type="molecule type" value="Genomic_DNA"/>
</dbReference>
<protein>
    <submittedName>
        <fullName evidence="1">Uncharacterized protein</fullName>
    </submittedName>
</protein>
<accession>A0A0C1QPY4</accession>
<comment type="caution">
    <text evidence="1">The sequence shown here is derived from an EMBL/GenBank/DDBJ whole genome shotgun (WGS) entry which is preliminary data.</text>
</comment>
<reference evidence="1 2" key="1">
    <citation type="submission" date="2015-01" db="EMBL/GenBank/DDBJ databases">
        <title>Genome sequence of the anaerobic bacterium Geobacter soli GSS01, a dissimilatory Fe(III) reducer from soil.</title>
        <authorList>
            <person name="Yang G."/>
            <person name="Zhou S."/>
        </authorList>
    </citation>
    <scope>NUCLEOTIDE SEQUENCE [LARGE SCALE GENOMIC DNA]</scope>
    <source>
        <strain evidence="1 2">GSS01</strain>
    </source>
</reference>